<accession>A0A1F8GWZ7</accession>
<dbReference type="Gene3D" id="3.90.1200.10">
    <property type="match status" value="1"/>
</dbReference>
<sequence>MIQTEVKESSMPKFELTPQAIEKFWPLTGVQLGSVLQQSGERLTGEVFSREGKYVYKIADPIKTAEAMMRDTAVFDILNEKKFAHIPLLLKTQKGEDFQQIDQKFVYLLEYIEGKNPDPTPETYSKLAKIMAELHDVRDYPYTTDFKTSGIVPDLYKNSENYAFGAEYRSVLDRLPNFDIFPQALIHTDIHPSNSIQKPDGDIVLVDWDDVGVGTRVLDLGVMAGNLFISEDGIYKEENARAFFKTYLNRQELSILEVNHIFDAGLFFACMYIIYGKGPDVRWPRIQSAIENRKNFEKIYRE</sequence>
<dbReference type="STRING" id="1802701.A3A33_02925"/>
<dbReference type="Proteomes" id="UP000179047">
    <property type="component" value="Unassembled WGS sequence"/>
</dbReference>
<organism evidence="2 3">
    <name type="scientific">Candidatus Yanofskybacteria bacterium RIFCSPLOWO2_01_FULL_49_25</name>
    <dbReference type="NCBI Taxonomy" id="1802701"/>
    <lineage>
        <taxon>Bacteria</taxon>
        <taxon>Candidatus Yanofskyibacteriota</taxon>
    </lineage>
</organism>
<dbReference type="AlphaFoldDB" id="A0A1F8GWZ7"/>
<dbReference type="EMBL" id="MGKP01000009">
    <property type="protein sequence ID" value="OGN29188.1"/>
    <property type="molecule type" value="Genomic_DNA"/>
</dbReference>
<comment type="caution">
    <text evidence="2">The sequence shown here is derived from an EMBL/GenBank/DDBJ whole genome shotgun (WGS) entry which is preliminary data.</text>
</comment>
<feature type="domain" description="Aminoglycoside phosphotransferase" evidence="1">
    <location>
        <begin position="51"/>
        <end position="247"/>
    </location>
</feature>
<gene>
    <name evidence="2" type="ORF">A3A33_02925</name>
</gene>
<name>A0A1F8GWZ7_9BACT</name>
<proteinExistence type="predicted"/>
<dbReference type="SUPFAM" id="SSF56112">
    <property type="entry name" value="Protein kinase-like (PK-like)"/>
    <property type="match status" value="1"/>
</dbReference>
<dbReference type="InterPro" id="IPR011009">
    <property type="entry name" value="Kinase-like_dom_sf"/>
</dbReference>
<evidence type="ECO:0000259" key="1">
    <source>
        <dbReference type="Pfam" id="PF01636"/>
    </source>
</evidence>
<dbReference type="Pfam" id="PF01636">
    <property type="entry name" value="APH"/>
    <property type="match status" value="1"/>
</dbReference>
<reference evidence="2 3" key="1">
    <citation type="journal article" date="2016" name="Nat. Commun.">
        <title>Thousands of microbial genomes shed light on interconnected biogeochemical processes in an aquifer system.</title>
        <authorList>
            <person name="Anantharaman K."/>
            <person name="Brown C.T."/>
            <person name="Hug L.A."/>
            <person name="Sharon I."/>
            <person name="Castelle C.J."/>
            <person name="Probst A.J."/>
            <person name="Thomas B.C."/>
            <person name="Singh A."/>
            <person name="Wilkins M.J."/>
            <person name="Karaoz U."/>
            <person name="Brodie E.L."/>
            <person name="Williams K.H."/>
            <person name="Hubbard S.S."/>
            <person name="Banfield J.F."/>
        </authorList>
    </citation>
    <scope>NUCLEOTIDE SEQUENCE [LARGE SCALE GENOMIC DNA]</scope>
</reference>
<dbReference type="InterPro" id="IPR002575">
    <property type="entry name" value="Aminoglycoside_PTrfase"/>
</dbReference>
<evidence type="ECO:0000313" key="3">
    <source>
        <dbReference type="Proteomes" id="UP000179047"/>
    </source>
</evidence>
<evidence type="ECO:0000313" key="2">
    <source>
        <dbReference type="EMBL" id="OGN29188.1"/>
    </source>
</evidence>
<protein>
    <recommendedName>
        <fullName evidence="1">Aminoglycoside phosphotransferase domain-containing protein</fullName>
    </recommendedName>
</protein>